<dbReference type="Pfam" id="PF03819">
    <property type="entry name" value="MazG"/>
    <property type="match status" value="2"/>
</dbReference>
<keyword evidence="3" id="KW-0378">Hydrolase</keyword>
<reference evidence="3 4" key="1">
    <citation type="submission" date="2019-02" db="EMBL/GenBank/DDBJ databases">
        <title>Deep-cultivation of Planctomycetes and their phenomic and genomic characterization uncovers novel biology.</title>
        <authorList>
            <person name="Wiegand S."/>
            <person name="Jogler M."/>
            <person name="Boedeker C."/>
            <person name="Pinto D."/>
            <person name="Vollmers J."/>
            <person name="Rivas-Marin E."/>
            <person name="Kohn T."/>
            <person name="Peeters S.H."/>
            <person name="Heuer A."/>
            <person name="Rast P."/>
            <person name="Oberbeckmann S."/>
            <person name="Bunk B."/>
            <person name="Jeske O."/>
            <person name="Meyerdierks A."/>
            <person name="Storesund J.E."/>
            <person name="Kallscheuer N."/>
            <person name="Luecker S."/>
            <person name="Lage O.M."/>
            <person name="Pohl T."/>
            <person name="Merkel B.J."/>
            <person name="Hornburger P."/>
            <person name="Mueller R.-W."/>
            <person name="Bruemmer F."/>
            <person name="Labrenz M."/>
            <person name="Spormann A.M."/>
            <person name="Op den Camp H."/>
            <person name="Overmann J."/>
            <person name="Amann R."/>
            <person name="Jetten M.S.M."/>
            <person name="Mascher T."/>
            <person name="Medema M.H."/>
            <person name="Devos D.P."/>
            <person name="Kaster A.-K."/>
            <person name="Ovreas L."/>
            <person name="Rohde M."/>
            <person name="Galperin M.Y."/>
            <person name="Jogler C."/>
        </authorList>
    </citation>
    <scope>NUCLEOTIDE SEQUENCE [LARGE SCALE GENOMIC DNA]</scope>
    <source>
        <strain evidence="3 4">Mal52</strain>
    </source>
</reference>
<feature type="region of interest" description="Disordered" evidence="1">
    <location>
        <begin position="1"/>
        <end position="20"/>
    </location>
</feature>
<dbReference type="NCBIfam" id="TIGR00444">
    <property type="entry name" value="mazG"/>
    <property type="match status" value="1"/>
</dbReference>
<evidence type="ECO:0000256" key="1">
    <source>
        <dbReference type="SAM" id="MobiDB-lite"/>
    </source>
</evidence>
<dbReference type="GO" id="GO:0046076">
    <property type="term" value="P:dTTP catabolic process"/>
    <property type="evidence" value="ECO:0007669"/>
    <property type="project" value="TreeGrafter"/>
</dbReference>
<dbReference type="AlphaFoldDB" id="A0A517ZLR1"/>
<dbReference type="CDD" id="cd11529">
    <property type="entry name" value="NTP-PPase_MazG_Cterm"/>
    <property type="match status" value="1"/>
</dbReference>
<dbReference type="PANTHER" id="PTHR30522">
    <property type="entry name" value="NUCLEOSIDE TRIPHOSPHATE PYROPHOSPHOHYDROLASE"/>
    <property type="match status" value="1"/>
</dbReference>
<dbReference type="SUPFAM" id="SSF101386">
    <property type="entry name" value="all-alpha NTP pyrophosphatases"/>
    <property type="match status" value="2"/>
</dbReference>
<dbReference type="CDD" id="cd11528">
    <property type="entry name" value="NTP-PPase_MazG_Nterm"/>
    <property type="match status" value="1"/>
</dbReference>
<dbReference type="Gene3D" id="1.10.287.1080">
    <property type="entry name" value="MazG-like"/>
    <property type="match status" value="2"/>
</dbReference>
<sequence>MPHTEKTPSDPPSEMGIPPESQKLSEVFVQLVEVVARLRSPTGCPWDRQQTLESIKPYTLEETYELLEAIDSGDDELIIEELGDVLLQVVLDAQIAADERRFDLIPVIERITEKLIRRHPHVFSDAQAETPEDVHRHWDHAKGQEKQRPSALSGIPPALPALAHTKKLSSKAAKVGFDWPRREMLFDKLREEISELADELFPDGEVPDVPASVAGQVETDEPISDAAQQSRIENELGDLLFVVANIARRWKIDPEQALRKSNAKFTARFRYIEDQLTTVGRDIREATLDEMEALYQQGKAKENH</sequence>
<dbReference type="InterPro" id="IPR004518">
    <property type="entry name" value="MazG-like_dom"/>
</dbReference>
<protein>
    <submittedName>
        <fullName evidence="3">Nucleoside triphosphate pyrophosphohydrolase</fullName>
        <ecNumber evidence="3">3.6.1.8</ecNumber>
    </submittedName>
</protein>
<dbReference type="GO" id="GO:0046081">
    <property type="term" value="P:dUTP catabolic process"/>
    <property type="evidence" value="ECO:0007669"/>
    <property type="project" value="TreeGrafter"/>
</dbReference>
<feature type="domain" description="NTP pyrophosphohydrolase MazG-like" evidence="2">
    <location>
        <begin position="50"/>
        <end position="123"/>
    </location>
</feature>
<proteinExistence type="predicted"/>
<dbReference type="GO" id="GO:0006203">
    <property type="term" value="P:dGTP catabolic process"/>
    <property type="evidence" value="ECO:0007669"/>
    <property type="project" value="TreeGrafter"/>
</dbReference>
<dbReference type="GO" id="GO:0046052">
    <property type="term" value="P:UTP catabolic process"/>
    <property type="evidence" value="ECO:0007669"/>
    <property type="project" value="TreeGrafter"/>
</dbReference>
<dbReference type="GO" id="GO:0046061">
    <property type="term" value="P:dATP catabolic process"/>
    <property type="evidence" value="ECO:0007669"/>
    <property type="project" value="TreeGrafter"/>
</dbReference>
<dbReference type="NCBIfam" id="NF007113">
    <property type="entry name" value="PRK09562.1"/>
    <property type="match status" value="1"/>
</dbReference>
<name>A0A517ZLR1_9PLAN</name>
<gene>
    <name evidence="3" type="primary">mazG</name>
    <name evidence="3" type="ORF">Mal52_18460</name>
</gene>
<evidence type="ECO:0000259" key="2">
    <source>
        <dbReference type="Pfam" id="PF03819"/>
    </source>
</evidence>
<dbReference type="PANTHER" id="PTHR30522:SF0">
    <property type="entry name" value="NUCLEOSIDE TRIPHOSPHATE PYROPHOSPHOHYDROLASE"/>
    <property type="match status" value="1"/>
</dbReference>
<dbReference type="InterPro" id="IPR011551">
    <property type="entry name" value="NTP_PyrPHydrolase_MazG"/>
</dbReference>
<dbReference type="InterPro" id="IPR048015">
    <property type="entry name" value="NTP-PPase_MazG-like_N"/>
</dbReference>
<evidence type="ECO:0000313" key="3">
    <source>
        <dbReference type="EMBL" id="QDU43373.1"/>
    </source>
</evidence>
<dbReference type="KEGG" id="sdyn:Mal52_18460"/>
<dbReference type="GO" id="GO:0047693">
    <property type="term" value="F:ATP diphosphatase activity"/>
    <property type="evidence" value="ECO:0007669"/>
    <property type="project" value="UniProtKB-EC"/>
</dbReference>
<dbReference type="InterPro" id="IPR048011">
    <property type="entry name" value="NTP-PPase_MazG-like_C"/>
</dbReference>
<dbReference type="EMBL" id="CP036276">
    <property type="protein sequence ID" value="QDU43373.1"/>
    <property type="molecule type" value="Genomic_DNA"/>
</dbReference>
<dbReference type="GO" id="GO:0046047">
    <property type="term" value="P:TTP catabolic process"/>
    <property type="evidence" value="ECO:0007669"/>
    <property type="project" value="TreeGrafter"/>
</dbReference>
<organism evidence="3 4">
    <name type="scientific">Symmachiella dynata</name>
    <dbReference type="NCBI Taxonomy" id="2527995"/>
    <lineage>
        <taxon>Bacteria</taxon>
        <taxon>Pseudomonadati</taxon>
        <taxon>Planctomycetota</taxon>
        <taxon>Planctomycetia</taxon>
        <taxon>Planctomycetales</taxon>
        <taxon>Planctomycetaceae</taxon>
        <taxon>Symmachiella</taxon>
    </lineage>
</organism>
<dbReference type="GO" id="GO:0006950">
    <property type="term" value="P:response to stress"/>
    <property type="evidence" value="ECO:0007669"/>
    <property type="project" value="UniProtKB-ARBA"/>
</dbReference>
<dbReference type="FunFam" id="1.10.287.1080:FF:000001">
    <property type="entry name" value="Nucleoside triphosphate pyrophosphohydrolase"/>
    <property type="match status" value="1"/>
</dbReference>
<dbReference type="Proteomes" id="UP000319383">
    <property type="component" value="Chromosome"/>
</dbReference>
<keyword evidence="4" id="KW-1185">Reference proteome</keyword>
<accession>A0A517ZLR1</accession>
<evidence type="ECO:0000313" key="4">
    <source>
        <dbReference type="Proteomes" id="UP000319383"/>
    </source>
</evidence>
<feature type="domain" description="NTP pyrophosphohydrolase MazG-like" evidence="2">
    <location>
        <begin position="185"/>
        <end position="268"/>
    </location>
</feature>
<dbReference type="EC" id="3.6.1.8" evidence="3"/>